<evidence type="ECO:0000256" key="10">
    <source>
        <dbReference type="RuleBase" id="RU361207"/>
    </source>
</evidence>
<evidence type="ECO:0000256" key="5">
    <source>
        <dbReference type="ARBA" id="ARBA00022676"/>
    </source>
</evidence>
<organism evidence="11 12">
    <name type="scientific">Sphingomonas insulae</name>
    <dbReference type="NCBI Taxonomy" id="424800"/>
    <lineage>
        <taxon>Bacteria</taxon>
        <taxon>Pseudomonadati</taxon>
        <taxon>Pseudomonadota</taxon>
        <taxon>Alphaproteobacteria</taxon>
        <taxon>Sphingomonadales</taxon>
        <taxon>Sphingomonadaceae</taxon>
        <taxon>Sphingomonas</taxon>
    </lineage>
</organism>
<evidence type="ECO:0000256" key="4">
    <source>
        <dbReference type="ARBA" id="ARBA00020295"/>
    </source>
</evidence>
<dbReference type="SUPFAM" id="SSF51445">
    <property type="entry name" value="(Trans)glycosidases"/>
    <property type="match status" value="1"/>
</dbReference>
<reference evidence="12" key="1">
    <citation type="journal article" date="2019" name="Int. J. Syst. Evol. Microbiol.">
        <title>The Global Catalogue of Microorganisms (GCM) 10K type strain sequencing project: providing services to taxonomists for standard genome sequencing and annotation.</title>
        <authorList>
            <consortium name="The Broad Institute Genomics Platform"/>
            <consortium name="The Broad Institute Genome Sequencing Center for Infectious Disease"/>
            <person name="Wu L."/>
            <person name="Ma J."/>
        </authorList>
    </citation>
    <scope>NUCLEOTIDE SEQUENCE [LARGE SCALE GENOMIC DNA]</scope>
    <source>
        <strain evidence="12">JCM 14603</strain>
    </source>
</reference>
<comment type="catalytic activity">
    <reaction evidence="1 10">
        <text>Transfers a segment of a (1-&gt;4)-alpha-D-glucan to a new position in an acceptor, which may be glucose or a (1-&gt;4)-alpha-D-glucan.</text>
        <dbReference type="EC" id="2.4.1.25"/>
    </reaction>
</comment>
<gene>
    <name evidence="11" type="primary">malQ</name>
    <name evidence="11" type="ORF">GCM10009102_21520</name>
</gene>
<evidence type="ECO:0000313" key="12">
    <source>
        <dbReference type="Proteomes" id="UP001500238"/>
    </source>
</evidence>
<dbReference type="EMBL" id="BAAAES010000008">
    <property type="protein sequence ID" value="GAA0670492.1"/>
    <property type="molecule type" value="Genomic_DNA"/>
</dbReference>
<evidence type="ECO:0000256" key="7">
    <source>
        <dbReference type="ARBA" id="ARBA00023277"/>
    </source>
</evidence>
<dbReference type="Pfam" id="PF02446">
    <property type="entry name" value="Glyco_hydro_77"/>
    <property type="match status" value="1"/>
</dbReference>
<dbReference type="Proteomes" id="UP001500238">
    <property type="component" value="Unassembled WGS sequence"/>
</dbReference>
<dbReference type="NCBIfam" id="TIGR00217">
    <property type="entry name" value="malQ"/>
    <property type="match status" value="1"/>
</dbReference>
<evidence type="ECO:0000256" key="2">
    <source>
        <dbReference type="ARBA" id="ARBA00005684"/>
    </source>
</evidence>
<name>A0ABP3SZ95_9SPHN</name>
<evidence type="ECO:0000256" key="3">
    <source>
        <dbReference type="ARBA" id="ARBA00012560"/>
    </source>
</evidence>
<dbReference type="Gene3D" id="3.20.20.80">
    <property type="entry name" value="Glycosidases"/>
    <property type="match status" value="1"/>
</dbReference>
<dbReference type="RefSeq" id="WP_163956912.1">
    <property type="nucleotide sequence ID" value="NZ_BAAAES010000008.1"/>
</dbReference>
<comment type="caution">
    <text evidence="11">The sequence shown here is derived from an EMBL/GenBank/DDBJ whole genome shotgun (WGS) entry which is preliminary data.</text>
</comment>
<evidence type="ECO:0000256" key="8">
    <source>
        <dbReference type="ARBA" id="ARBA00031423"/>
    </source>
</evidence>
<dbReference type="InterPro" id="IPR003385">
    <property type="entry name" value="Glyco_hydro_77"/>
</dbReference>
<keyword evidence="6 10" id="KW-0808">Transferase</keyword>
<dbReference type="PANTHER" id="PTHR32438">
    <property type="entry name" value="4-ALPHA-GLUCANOTRANSFERASE DPE1, CHLOROPLASTIC/AMYLOPLASTIC"/>
    <property type="match status" value="1"/>
</dbReference>
<sequence>MTDLAKRAEDAGIHRDWEDADGRRHRVTDDVVRAILDTLDTQIEGARFITADAGLPIALPTRAGPATLTLEDGTERAVMVAANGTMPAIDCPGYYRLDIHGTSITLAVAPRRCVAPPPGHSWGAAIQIPALRGGRCSAYGDLGTLAEATRAFAAAGADAVAISPTHALFPDDARRFSPYAPSSRLFHHALLADPTLVGVAPAEDDGGALIDWQRALPARLAHLRRAFDQAPHDVLAQFDADRAERQDWNEHARYDALHAHFGVCGWQDWPAAYHDPASPAVGHFAADHASDVSFYAFLQWLAERSLARAQAAARDAGMRIGLIADLAVGMDAGGSHAWSRRGDLLTGLSIGAPPDPLGPQGQNWGITALSPFAMRRTGFDAFIRTVRAALTHAGGLRIDHALGLKRLWVIPDGGKASDGAYLTMPFDDLLRILALESHRAAAIVIGEDLGTVPPGFRDTMAARGMLGMRVLPFERDAQGFTPANRWDEQAVAMTGTHDTATLAGWWSCRDIMWNYKLKRGGNDEPADRLRRIGEKKALWTACEAAGVADGPLPGDAAPAIDAAIAFTAQAPCPITIVPLEDLIGIEEQPNLPGTTDEHPNWRRRMPDTVAALLARPDVARRTALLSARTPA</sequence>
<dbReference type="PANTHER" id="PTHR32438:SF5">
    <property type="entry name" value="4-ALPHA-GLUCANOTRANSFERASE DPE1, CHLOROPLASTIC_AMYLOPLASTIC"/>
    <property type="match status" value="1"/>
</dbReference>
<keyword evidence="12" id="KW-1185">Reference proteome</keyword>
<evidence type="ECO:0000256" key="6">
    <source>
        <dbReference type="ARBA" id="ARBA00022679"/>
    </source>
</evidence>
<evidence type="ECO:0000313" key="11">
    <source>
        <dbReference type="EMBL" id="GAA0670492.1"/>
    </source>
</evidence>
<evidence type="ECO:0000256" key="9">
    <source>
        <dbReference type="ARBA" id="ARBA00031501"/>
    </source>
</evidence>
<comment type="similarity">
    <text evidence="2 10">Belongs to the disproportionating enzyme family.</text>
</comment>
<evidence type="ECO:0000256" key="1">
    <source>
        <dbReference type="ARBA" id="ARBA00000439"/>
    </source>
</evidence>
<dbReference type="EC" id="2.4.1.25" evidence="3 10"/>
<keyword evidence="7 10" id="KW-0119">Carbohydrate metabolism</keyword>
<protein>
    <recommendedName>
        <fullName evidence="4 10">4-alpha-glucanotransferase</fullName>
        <ecNumber evidence="3 10">2.4.1.25</ecNumber>
    </recommendedName>
    <alternativeName>
        <fullName evidence="8 10">Amylomaltase</fullName>
    </alternativeName>
    <alternativeName>
        <fullName evidence="9 10">Disproportionating enzyme</fullName>
    </alternativeName>
</protein>
<keyword evidence="5 10" id="KW-0328">Glycosyltransferase</keyword>
<accession>A0ABP3SZ95</accession>
<dbReference type="InterPro" id="IPR017853">
    <property type="entry name" value="GH"/>
</dbReference>
<proteinExistence type="inferred from homology"/>